<gene>
    <name evidence="1" type="ORF">GGR23_002063</name>
</gene>
<keyword evidence="2" id="KW-1185">Reference proteome</keyword>
<dbReference type="InterPro" id="IPR009922">
    <property type="entry name" value="DUF1457"/>
</dbReference>
<sequence length="198" mass="22000">MELKISRDIVDYWNDIRGGRPAPLRAELKPAPISALLPDLFILQWDDSGEIVFRLAGTRVCLLMGKELRERSFTALWPPRQRAGIQGLVHQVAEHLRPVSLHVSGYRRELDPLHFEMVLLPVLEEGGQGCRVLGSFAPVQASAWQTLEPVSILQAEHIRAIGGRSGQSVSGSTISLRDGMLTAIRRLSPFGRKLPVNQ</sequence>
<evidence type="ECO:0000313" key="2">
    <source>
        <dbReference type="Proteomes" id="UP000528286"/>
    </source>
</evidence>
<organism evidence="1 2">
    <name type="scientific">Gellertiella hungarica</name>
    <dbReference type="NCBI Taxonomy" id="1572859"/>
    <lineage>
        <taxon>Bacteria</taxon>
        <taxon>Pseudomonadati</taxon>
        <taxon>Pseudomonadota</taxon>
        <taxon>Alphaproteobacteria</taxon>
        <taxon>Hyphomicrobiales</taxon>
        <taxon>Rhizobiaceae</taxon>
        <taxon>Gellertiella</taxon>
    </lineage>
</organism>
<accession>A0A7W6J4X8</accession>
<protein>
    <recommendedName>
        <fullName evidence="3">PAS domain-containing protein</fullName>
    </recommendedName>
</protein>
<evidence type="ECO:0008006" key="3">
    <source>
        <dbReference type="Google" id="ProtNLM"/>
    </source>
</evidence>
<dbReference type="AlphaFoldDB" id="A0A7W6J4X8"/>
<proteinExistence type="predicted"/>
<name>A0A7W6J4X8_9HYPH</name>
<evidence type="ECO:0000313" key="1">
    <source>
        <dbReference type="EMBL" id="MBB4064876.1"/>
    </source>
</evidence>
<dbReference type="PIRSF" id="PIRSF031878">
    <property type="entry name" value="UCP031878"/>
    <property type="match status" value="1"/>
</dbReference>
<dbReference type="EMBL" id="JACIEZ010000003">
    <property type="protein sequence ID" value="MBB4064876.1"/>
    <property type="molecule type" value="Genomic_DNA"/>
</dbReference>
<dbReference type="RefSeq" id="WP_183366174.1">
    <property type="nucleotide sequence ID" value="NZ_JACIEZ010000003.1"/>
</dbReference>
<dbReference type="Pfam" id="PF07310">
    <property type="entry name" value="PAS_5"/>
    <property type="match status" value="1"/>
</dbReference>
<dbReference type="Proteomes" id="UP000528286">
    <property type="component" value="Unassembled WGS sequence"/>
</dbReference>
<comment type="caution">
    <text evidence="1">The sequence shown here is derived from an EMBL/GenBank/DDBJ whole genome shotgun (WGS) entry which is preliminary data.</text>
</comment>
<reference evidence="1 2" key="1">
    <citation type="submission" date="2020-08" db="EMBL/GenBank/DDBJ databases">
        <title>Genomic Encyclopedia of Type Strains, Phase IV (KMG-IV): sequencing the most valuable type-strain genomes for metagenomic binning, comparative biology and taxonomic classification.</title>
        <authorList>
            <person name="Goeker M."/>
        </authorList>
    </citation>
    <scope>NUCLEOTIDE SEQUENCE [LARGE SCALE GENOMIC DNA]</scope>
    <source>
        <strain evidence="1 2">DSM 29853</strain>
    </source>
</reference>